<accession>A0AAV6LDN9</accession>
<evidence type="ECO:0000313" key="9">
    <source>
        <dbReference type="Proteomes" id="UP000823749"/>
    </source>
</evidence>
<comment type="subcellular location">
    <subcellularLocation>
        <location evidence="1">Endoplasmic reticulum</location>
    </subcellularLocation>
</comment>
<evidence type="ECO:0000256" key="6">
    <source>
        <dbReference type="ARBA" id="ARBA00022892"/>
    </source>
</evidence>
<dbReference type="AlphaFoldDB" id="A0AAV6LDN9"/>
<evidence type="ECO:0000256" key="1">
    <source>
        <dbReference type="ARBA" id="ARBA00004240"/>
    </source>
</evidence>
<comment type="caution">
    <text evidence="8">The sequence shown here is derived from an EMBL/GenBank/DDBJ whole genome shotgun (WGS) entry which is preliminary data.</text>
</comment>
<reference evidence="8" key="1">
    <citation type="submission" date="2020-08" db="EMBL/GenBank/DDBJ databases">
        <title>Plant Genome Project.</title>
        <authorList>
            <person name="Zhang R.-G."/>
        </authorList>
    </citation>
    <scope>NUCLEOTIDE SEQUENCE</scope>
    <source>
        <strain evidence="8">WSP0</strain>
        <tissue evidence="8">Leaf</tissue>
    </source>
</reference>
<organism evidence="8 9">
    <name type="scientific">Rhododendron griersonianum</name>
    <dbReference type="NCBI Taxonomy" id="479676"/>
    <lineage>
        <taxon>Eukaryota</taxon>
        <taxon>Viridiplantae</taxon>
        <taxon>Streptophyta</taxon>
        <taxon>Embryophyta</taxon>
        <taxon>Tracheophyta</taxon>
        <taxon>Spermatophyta</taxon>
        <taxon>Magnoliopsida</taxon>
        <taxon>eudicotyledons</taxon>
        <taxon>Gunneridae</taxon>
        <taxon>Pentapetalae</taxon>
        <taxon>asterids</taxon>
        <taxon>Ericales</taxon>
        <taxon>Ericaceae</taxon>
        <taxon>Ericoideae</taxon>
        <taxon>Rhodoreae</taxon>
        <taxon>Rhododendron</taxon>
    </lineage>
</organism>
<protein>
    <recommendedName>
        <fullName evidence="7">Sec16 Sec23-binding domain-containing protein</fullName>
    </recommendedName>
</protein>
<dbReference type="PANTHER" id="PTHR13923">
    <property type="entry name" value="SEC31-RELATED PROTEIN"/>
    <property type="match status" value="1"/>
</dbReference>
<sequence length="514" mass="56667">MLAASLGYAYRRRSRRRRLSRRGEVNLASISGRAPTRLDASILLTLARSEDDRETWGFLKAMFEDDGTATTKLLTHFGFSLPYEAKDSREDDLPQEASAIGVEDEVADEEKYDADKNTYLYDDGEDYFNYLPSLPPGKPVSDSGDSFTFGGSVPIVEEMQQEMDGQEESDDPSYNDSIQSALVVGNYKGAVARCIAAKKMADALVIAHVGGGSLWESTRDQYLKTSRSPYLEVISARVNKDLTSLVNTRPLISWKETLALLCPFAQGEKWSSFCDSLASTLMTVGKTLPATLFYICAGNIDKTVEIWSRGLISENAGRSNGDHLQDFMEKTIVLALATGQKQFSASTRKLVEECAETLACQGILTTAKECLNLMGTDELSPELMILQDCIAWSTHIGNINNGSIFAQASSSDGSDACYRLAKDSEQRHSPVHGNTSREPTSALCFMSCNGVCIRAATADDQCAFFFYIQVGEHDDCGTKDEFHRQGRRYSAVEPKTNSIDKVVATLLWSQRRIP</sequence>
<dbReference type="Gene3D" id="1.25.40.1030">
    <property type="match status" value="1"/>
</dbReference>
<keyword evidence="5" id="KW-0256">Endoplasmic reticulum</keyword>
<evidence type="ECO:0000256" key="4">
    <source>
        <dbReference type="ARBA" id="ARBA00022737"/>
    </source>
</evidence>
<keyword evidence="3" id="KW-0853">WD repeat</keyword>
<dbReference type="GO" id="GO:0007029">
    <property type="term" value="P:endoplasmic reticulum organization"/>
    <property type="evidence" value="ECO:0007669"/>
    <property type="project" value="TreeGrafter"/>
</dbReference>
<dbReference type="PANTHER" id="PTHR13923:SF11">
    <property type="entry name" value="SECRETORY 31, ISOFORM D"/>
    <property type="match status" value="1"/>
</dbReference>
<evidence type="ECO:0000256" key="3">
    <source>
        <dbReference type="ARBA" id="ARBA00022574"/>
    </source>
</evidence>
<evidence type="ECO:0000256" key="5">
    <source>
        <dbReference type="ARBA" id="ARBA00022824"/>
    </source>
</evidence>
<evidence type="ECO:0000259" key="7">
    <source>
        <dbReference type="Pfam" id="PF12931"/>
    </source>
</evidence>
<dbReference type="Proteomes" id="UP000823749">
    <property type="component" value="Chromosome 2"/>
</dbReference>
<dbReference type="GO" id="GO:0070971">
    <property type="term" value="C:endoplasmic reticulum exit site"/>
    <property type="evidence" value="ECO:0007669"/>
    <property type="project" value="TreeGrafter"/>
</dbReference>
<keyword evidence="9" id="KW-1185">Reference proteome</keyword>
<keyword evidence="2" id="KW-0813">Transport</keyword>
<dbReference type="InterPro" id="IPR040251">
    <property type="entry name" value="SEC31-like"/>
</dbReference>
<proteinExistence type="predicted"/>
<dbReference type="Pfam" id="PF12931">
    <property type="entry name" value="TPR_Sec16"/>
    <property type="match status" value="1"/>
</dbReference>
<gene>
    <name evidence="8" type="ORF">RHGRI_005527</name>
</gene>
<dbReference type="InterPro" id="IPR024298">
    <property type="entry name" value="Sec16_Sec23-bd"/>
</dbReference>
<dbReference type="GO" id="GO:0005198">
    <property type="term" value="F:structural molecule activity"/>
    <property type="evidence" value="ECO:0007669"/>
    <property type="project" value="TreeGrafter"/>
</dbReference>
<evidence type="ECO:0000313" key="8">
    <source>
        <dbReference type="EMBL" id="KAG5562830.1"/>
    </source>
</evidence>
<dbReference type="GO" id="GO:0090110">
    <property type="term" value="P:COPII-coated vesicle cargo loading"/>
    <property type="evidence" value="ECO:0007669"/>
    <property type="project" value="TreeGrafter"/>
</dbReference>
<name>A0AAV6LDN9_9ERIC</name>
<keyword evidence="6" id="KW-0931">ER-Golgi transport</keyword>
<feature type="domain" description="Sec16 Sec23-binding" evidence="7">
    <location>
        <begin position="178"/>
        <end position="297"/>
    </location>
</feature>
<keyword evidence="4" id="KW-0677">Repeat</keyword>
<evidence type="ECO:0000256" key="2">
    <source>
        <dbReference type="ARBA" id="ARBA00022448"/>
    </source>
</evidence>
<dbReference type="GO" id="GO:0030127">
    <property type="term" value="C:COPII vesicle coat"/>
    <property type="evidence" value="ECO:0007669"/>
    <property type="project" value="TreeGrafter"/>
</dbReference>
<dbReference type="EMBL" id="JACTNZ010000002">
    <property type="protein sequence ID" value="KAG5562830.1"/>
    <property type="molecule type" value="Genomic_DNA"/>
</dbReference>